<gene>
    <name evidence="1" type="ORF">MSAN_02322400</name>
</gene>
<dbReference type="Proteomes" id="UP000623467">
    <property type="component" value="Unassembled WGS sequence"/>
</dbReference>
<sequence length="112" mass="12717">MPPCHPPSQASHLHLRALHVFHHVFYIARRTPSTIVHRNATDIATVADAPHSACPISDTLSDSPDIFSRLSDRQKPSEYGLIYSLISSPLHENFILYFHLPCHPAIQHKMYE</sequence>
<dbReference type="EMBL" id="JACAZH010000038">
    <property type="protein sequence ID" value="KAF7336084.1"/>
    <property type="molecule type" value="Genomic_DNA"/>
</dbReference>
<organism evidence="1 2">
    <name type="scientific">Mycena sanguinolenta</name>
    <dbReference type="NCBI Taxonomy" id="230812"/>
    <lineage>
        <taxon>Eukaryota</taxon>
        <taxon>Fungi</taxon>
        <taxon>Dikarya</taxon>
        <taxon>Basidiomycota</taxon>
        <taxon>Agaricomycotina</taxon>
        <taxon>Agaricomycetes</taxon>
        <taxon>Agaricomycetidae</taxon>
        <taxon>Agaricales</taxon>
        <taxon>Marasmiineae</taxon>
        <taxon>Mycenaceae</taxon>
        <taxon>Mycena</taxon>
    </lineage>
</organism>
<accession>A0A8H7CFT5</accession>
<reference evidence="1" key="1">
    <citation type="submission" date="2020-05" db="EMBL/GenBank/DDBJ databases">
        <title>Mycena genomes resolve the evolution of fungal bioluminescence.</title>
        <authorList>
            <person name="Tsai I.J."/>
        </authorList>
    </citation>
    <scope>NUCLEOTIDE SEQUENCE</scope>
    <source>
        <strain evidence="1">160909Yilan</strain>
    </source>
</reference>
<comment type="caution">
    <text evidence="1">The sequence shown here is derived from an EMBL/GenBank/DDBJ whole genome shotgun (WGS) entry which is preliminary data.</text>
</comment>
<keyword evidence="2" id="KW-1185">Reference proteome</keyword>
<dbReference type="AlphaFoldDB" id="A0A8H7CFT5"/>
<protein>
    <submittedName>
        <fullName evidence="1">Uncharacterized protein</fullName>
    </submittedName>
</protein>
<evidence type="ECO:0000313" key="2">
    <source>
        <dbReference type="Proteomes" id="UP000623467"/>
    </source>
</evidence>
<proteinExistence type="predicted"/>
<name>A0A8H7CFT5_9AGAR</name>
<evidence type="ECO:0000313" key="1">
    <source>
        <dbReference type="EMBL" id="KAF7336084.1"/>
    </source>
</evidence>